<organism evidence="2 3">
    <name type="scientific">Candidatus Dojkabacteria bacterium</name>
    <dbReference type="NCBI Taxonomy" id="2099670"/>
    <lineage>
        <taxon>Bacteria</taxon>
        <taxon>Candidatus Dojkabacteria</taxon>
    </lineage>
</organism>
<feature type="non-terminal residue" evidence="2">
    <location>
        <position position="111"/>
    </location>
</feature>
<name>A0A955RK65_9BACT</name>
<protein>
    <submittedName>
        <fullName evidence="2">Uncharacterized protein</fullName>
    </submittedName>
</protein>
<keyword evidence="1" id="KW-0812">Transmembrane</keyword>
<accession>A0A955RK65</accession>
<keyword evidence="1" id="KW-1133">Transmembrane helix</keyword>
<dbReference type="AlphaFoldDB" id="A0A955RK65"/>
<comment type="caution">
    <text evidence="2">The sequence shown here is derived from an EMBL/GenBank/DDBJ whole genome shotgun (WGS) entry which is preliminary data.</text>
</comment>
<reference evidence="2" key="2">
    <citation type="journal article" date="2021" name="Microbiome">
        <title>Successional dynamics and alternative stable states in a saline activated sludge microbial community over 9 years.</title>
        <authorList>
            <person name="Wang Y."/>
            <person name="Ye J."/>
            <person name="Ju F."/>
            <person name="Liu L."/>
            <person name="Boyd J.A."/>
            <person name="Deng Y."/>
            <person name="Parks D.H."/>
            <person name="Jiang X."/>
            <person name="Yin X."/>
            <person name="Woodcroft B.J."/>
            <person name="Tyson G.W."/>
            <person name="Hugenholtz P."/>
            <person name="Polz M.F."/>
            <person name="Zhang T."/>
        </authorList>
    </citation>
    <scope>NUCLEOTIDE SEQUENCE</scope>
    <source>
        <strain evidence="2">HKST-UBA11</strain>
    </source>
</reference>
<dbReference type="Proteomes" id="UP000754563">
    <property type="component" value="Unassembled WGS sequence"/>
</dbReference>
<evidence type="ECO:0000256" key="1">
    <source>
        <dbReference type="SAM" id="Phobius"/>
    </source>
</evidence>
<dbReference type="EMBL" id="JAGQLH010000020">
    <property type="protein sequence ID" value="MCA9385450.1"/>
    <property type="molecule type" value="Genomic_DNA"/>
</dbReference>
<keyword evidence="1" id="KW-0472">Membrane</keyword>
<reference evidence="2" key="1">
    <citation type="submission" date="2020-04" db="EMBL/GenBank/DDBJ databases">
        <authorList>
            <person name="Zhang T."/>
        </authorList>
    </citation>
    <scope>NUCLEOTIDE SEQUENCE</scope>
    <source>
        <strain evidence="2">HKST-UBA11</strain>
    </source>
</reference>
<feature type="transmembrane region" description="Helical" evidence="1">
    <location>
        <begin position="12"/>
        <end position="31"/>
    </location>
</feature>
<evidence type="ECO:0000313" key="2">
    <source>
        <dbReference type="EMBL" id="MCA9385450.1"/>
    </source>
</evidence>
<feature type="transmembrane region" description="Helical" evidence="1">
    <location>
        <begin position="43"/>
        <end position="67"/>
    </location>
</feature>
<evidence type="ECO:0000313" key="3">
    <source>
        <dbReference type="Proteomes" id="UP000754563"/>
    </source>
</evidence>
<sequence>MSKFGKYQRAIVVAIGIEVFLILGLLVLGSFTQPTWVTGNEKYIALIILGQFLIVVSIISFVTGIAAGMRHRIPSSTTLDTSELIYMFQHPEDRKGLVIFEGIIARITAIT</sequence>
<proteinExistence type="predicted"/>
<gene>
    <name evidence="2" type="ORF">KC717_02255</name>
</gene>